<organism evidence="2 3">
    <name type="scientific">Sulfobacillus thermosulfidooxidans (strain DSM 9293 / VKM B-1269 / AT-1)</name>
    <dbReference type="NCBI Taxonomy" id="929705"/>
    <lineage>
        <taxon>Bacteria</taxon>
        <taxon>Bacillati</taxon>
        <taxon>Bacillota</taxon>
        <taxon>Clostridia</taxon>
        <taxon>Eubacteriales</taxon>
        <taxon>Clostridiales Family XVII. Incertae Sedis</taxon>
        <taxon>Sulfobacillus</taxon>
    </lineage>
</organism>
<feature type="domain" description="Fido" evidence="1">
    <location>
        <begin position="1"/>
        <end position="116"/>
    </location>
</feature>
<dbReference type="PROSITE" id="PS51459">
    <property type="entry name" value="FIDO"/>
    <property type="match status" value="1"/>
</dbReference>
<evidence type="ECO:0000313" key="2">
    <source>
        <dbReference type="EMBL" id="SMC06012.1"/>
    </source>
</evidence>
<reference evidence="3" key="1">
    <citation type="submission" date="2017-04" db="EMBL/GenBank/DDBJ databases">
        <authorList>
            <person name="Varghese N."/>
            <person name="Submissions S."/>
        </authorList>
    </citation>
    <scope>NUCLEOTIDE SEQUENCE [LARGE SCALE GENOMIC DNA]</scope>
    <source>
        <strain evidence="3">DSM 9293</strain>
    </source>
</reference>
<accession>A0A1W1WII3</accession>
<dbReference type="PANTHER" id="PTHR39426:SF1">
    <property type="entry name" value="HOMOLOGY TO DEATH-ON-CURING PROTEIN OF PHAGE P1"/>
    <property type="match status" value="1"/>
</dbReference>
<gene>
    <name evidence="2" type="ORF">SAMN00768000_2588</name>
</gene>
<dbReference type="OrthoDB" id="9802752at2"/>
<dbReference type="NCBIfam" id="TIGR01550">
    <property type="entry name" value="DOC_P1"/>
    <property type="match status" value="1"/>
</dbReference>
<dbReference type="Proteomes" id="UP000192660">
    <property type="component" value="Unassembled WGS sequence"/>
</dbReference>
<dbReference type="GO" id="GO:0016301">
    <property type="term" value="F:kinase activity"/>
    <property type="evidence" value="ECO:0007669"/>
    <property type="project" value="InterPro"/>
</dbReference>
<protein>
    <submittedName>
        <fullName evidence="2">Death on curing protein</fullName>
    </submittedName>
</protein>
<dbReference type="InterPro" id="IPR006440">
    <property type="entry name" value="Doc"/>
</dbReference>
<keyword evidence="3" id="KW-1185">Reference proteome</keyword>
<evidence type="ECO:0000313" key="3">
    <source>
        <dbReference type="Proteomes" id="UP000192660"/>
    </source>
</evidence>
<dbReference type="InterPro" id="IPR053737">
    <property type="entry name" value="Type_II_TA_Toxin"/>
</dbReference>
<dbReference type="InterPro" id="IPR003812">
    <property type="entry name" value="Fido"/>
</dbReference>
<dbReference type="EMBL" id="FWWY01000001">
    <property type="protein sequence ID" value="SMC06012.1"/>
    <property type="molecule type" value="Genomic_DNA"/>
</dbReference>
<sequence length="117" mass="13078">MQQYVVNITGQGRVGVFHSNYLKSALVSSFQGGYGSDFYPTIADKIAVLIHAIITMHVFVDANKRTAMALGLAVAEANGQRIRPLRDKEIEDLAVSVADHTCDIPDIAKWLRFYYRF</sequence>
<dbReference type="Gene3D" id="1.20.120.1870">
    <property type="entry name" value="Fic/DOC protein, Fido domain"/>
    <property type="match status" value="1"/>
</dbReference>
<name>A0A1W1WII3_SULTA</name>
<proteinExistence type="predicted"/>
<dbReference type="AlphaFoldDB" id="A0A1W1WII3"/>
<evidence type="ECO:0000259" key="1">
    <source>
        <dbReference type="PROSITE" id="PS51459"/>
    </source>
</evidence>
<dbReference type="Pfam" id="PF02661">
    <property type="entry name" value="Fic"/>
    <property type="match status" value="1"/>
</dbReference>
<dbReference type="PANTHER" id="PTHR39426">
    <property type="entry name" value="HOMOLOGY TO DEATH-ON-CURING PROTEIN OF PHAGE P1"/>
    <property type="match status" value="1"/>
</dbReference>